<dbReference type="InterPro" id="IPR008248">
    <property type="entry name" value="CheB-like"/>
</dbReference>
<comment type="catalytic activity">
    <reaction evidence="5">
        <text>L-glutaminyl-[protein] + H2O = L-glutamyl-[protein] + NH4(+)</text>
        <dbReference type="Rhea" id="RHEA:16441"/>
        <dbReference type="Rhea" id="RHEA-COMP:10207"/>
        <dbReference type="Rhea" id="RHEA-COMP:10208"/>
        <dbReference type="ChEBI" id="CHEBI:15377"/>
        <dbReference type="ChEBI" id="CHEBI:28938"/>
        <dbReference type="ChEBI" id="CHEBI:29973"/>
        <dbReference type="ChEBI" id="CHEBI:30011"/>
        <dbReference type="EC" id="3.5.1.44"/>
    </reaction>
</comment>
<dbReference type="GO" id="GO:0000156">
    <property type="term" value="F:phosphorelay response regulator activity"/>
    <property type="evidence" value="ECO:0007669"/>
    <property type="project" value="InterPro"/>
</dbReference>
<comment type="PTM">
    <text evidence="5">Phosphorylated by CheA. Phosphorylation of the N-terminal regulatory domain activates the methylesterase activity.</text>
</comment>
<dbReference type="GO" id="GO:0050568">
    <property type="term" value="F:protein-glutamine glutaminase activity"/>
    <property type="evidence" value="ECO:0007669"/>
    <property type="project" value="UniProtKB-UniRule"/>
</dbReference>
<evidence type="ECO:0000256" key="1">
    <source>
        <dbReference type="ARBA" id="ARBA00022500"/>
    </source>
</evidence>
<evidence type="ECO:0000259" key="9">
    <source>
        <dbReference type="PROSITE" id="PS50110"/>
    </source>
</evidence>
<dbReference type="InterPro" id="IPR000673">
    <property type="entry name" value="Sig_transdc_resp-reg_Me-estase"/>
</dbReference>
<feature type="region of interest" description="Disordered" evidence="8">
    <location>
        <begin position="155"/>
        <end position="177"/>
    </location>
</feature>
<comment type="caution">
    <text evidence="11">The sequence shown here is derived from an EMBL/GenBank/DDBJ whole genome shotgun (WGS) entry which is preliminary data.</text>
</comment>
<comment type="similarity">
    <text evidence="5">Belongs to the CheB family.</text>
</comment>
<feature type="active site" evidence="5 6">
    <location>
        <position position="244"/>
    </location>
</feature>
<dbReference type="Proteomes" id="UP000318825">
    <property type="component" value="Unassembled WGS sequence"/>
</dbReference>
<dbReference type="PROSITE" id="PS50110">
    <property type="entry name" value="RESPONSE_REGULATORY"/>
    <property type="match status" value="1"/>
</dbReference>
<evidence type="ECO:0000259" key="10">
    <source>
        <dbReference type="PROSITE" id="PS50122"/>
    </source>
</evidence>
<dbReference type="InterPro" id="IPR011006">
    <property type="entry name" value="CheY-like_superfamily"/>
</dbReference>
<evidence type="ECO:0000256" key="4">
    <source>
        <dbReference type="ARBA" id="ARBA00048267"/>
    </source>
</evidence>
<proteinExistence type="inferred from homology"/>
<dbReference type="PANTHER" id="PTHR42872:SF3">
    <property type="entry name" value="PROTEIN-GLUTAMATE METHYLESTERASE_PROTEIN-GLUTAMINE GLUTAMINASE 1"/>
    <property type="match status" value="1"/>
</dbReference>
<evidence type="ECO:0000256" key="6">
    <source>
        <dbReference type="PROSITE-ProRule" id="PRU00050"/>
    </source>
</evidence>
<keyword evidence="5" id="KW-0963">Cytoplasm</keyword>
<dbReference type="EC" id="3.1.1.61" evidence="5"/>
<keyword evidence="2 5" id="KW-0597">Phosphoprotein</keyword>
<dbReference type="SUPFAM" id="SSF52172">
    <property type="entry name" value="CheY-like"/>
    <property type="match status" value="1"/>
</dbReference>
<feature type="active site" evidence="5 6">
    <location>
        <position position="272"/>
    </location>
</feature>
<feature type="active site" evidence="5 6">
    <location>
        <position position="368"/>
    </location>
</feature>
<comment type="catalytic activity">
    <reaction evidence="4 5">
        <text>[protein]-L-glutamate 5-O-methyl ester + H2O = L-glutamyl-[protein] + methanol + H(+)</text>
        <dbReference type="Rhea" id="RHEA:23236"/>
        <dbReference type="Rhea" id="RHEA-COMP:10208"/>
        <dbReference type="Rhea" id="RHEA-COMP:10311"/>
        <dbReference type="ChEBI" id="CHEBI:15377"/>
        <dbReference type="ChEBI" id="CHEBI:15378"/>
        <dbReference type="ChEBI" id="CHEBI:17790"/>
        <dbReference type="ChEBI" id="CHEBI:29973"/>
        <dbReference type="ChEBI" id="CHEBI:82795"/>
        <dbReference type="EC" id="3.1.1.61"/>
    </reaction>
</comment>
<comment type="domain">
    <text evidence="5">Contains a C-terminal catalytic domain, and an N-terminal region which modulates catalytic activity.</text>
</comment>
<gene>
    <name evidence="11" type="primary">cheB1</name>
    <name evidence="5" type="synonym">cheB</name>
    <name evidence="11" type="ORF">NWI01_10080</name>
</gene>
<dbReference type="Gene3D" id="3.40.50.180">
    <property type="entry name" value="Methylesterase CheB, C-terminal domain"/>
    <property type="match status" value="1"/>
</dbReference>
<evidence type="ECO:0000256" key="7">
    <source>
        <dbReference type="PROSITE-ProRule" id="PRU00169"/>
    </source>
</evidence>
<evidence type="ECO:0000313" key="12">
    <source>
        <dbReference type="Proteomes" id="UP000318825"/>
    </source>
</evidence>
<dbReference type="AlphaFoldDB" id="A0A4Y3WCZ3"/>
<evidence type="ECO:0000256" key="8">
    <source>
        <dbReference type="SAM" id="MobiDB-lite"/>
    </source>
</evidence>
<dbReference type="Pfam" id="PF01339">
    <property type="entry name" value="CheB_methylest"/>
    <property type="match status" value="1"/>
</dbReference>
<dbReference type="GO" id="GO:0006935">
    <property type="term" value="P:chemotaxis"/>
    <property type="evidence" value="ECO:0007669"/>
    <property type="project" value="UniProtKB-UniRule"/>
</dbReference>
<comment type="subcellular location">
    <subcellularLocation>
        <location evidence="5">Cytoplasm</location>
    </subcellularLocation>
</comment>
<dbReference type="CDD" id="cd17541">
    <property type="entry name" value="REC_CheB-like"/>
    <property type="match status" value="1"/>
</dbReference>
<keyword evidence="1 5" id="KW-0145">Chemotaxis</keyword>
<feature type="modified residue" description="4-aspartylphosphate" evidence="5 7">
    <location>
        <position position="76"/>
    </location>
</feature>
<reference evidence="11 12" key="1">
    <citation type="submission" date="2019-06" db="EMBL/GenBank/DDBJ databases">
        <title>Whole genome shotgun sequence of Nitrobacter winogradskyi NBRC 14297.</title>
        <authorList>
            <person name="Hosoyama A."/>
            <person name="Uohara A."/>
            <person name="Ohji S."/>
            <person name="Ichikawa N."/>
        </authorList>
    </citation>
    <scope>NUCLEOTIDE SEQUENCE [LARGE SCALE GENOMIC DNA]</scope>
    <source>
        <strain evidence="11 12">NBRC 14297</strain>
    </source>
</reference>
<name>A0A4Y3WCZ3_NITWI</name>
<dbReference type="SMART" id="SM00448">
    <property type="entry name" value="REC"/>
    <property type="match status" value="1"/>
</dbReference>
<dbReference type="SUPFAM" id="SSF52738">
    <property type="entry name" value="Methylesterase CheB, C-terminal domain"/>
    <property type="match status" value="1"/>
</dbReference>
<evidence type="ECO:0000256" key="2">
    <source>
        <dbReference type="ARBA" id="ARBA00022553"/>
    </source>
</evidence>
<feature type="domain" description="CheB-type methylesterase" evidence="10">
    <location>
        <begin position="224"/>
        <end position="420"/>
    </location>
</feature>
<organism evidence="11 12">
    <name type="scientific">Nitrobacter winogradskyi</name>
    <name type="common">Nitrobacter agilis</name>
    <dbReference type="NCBI Taxonomy" id="913"/>
    <lineage>
        <taxon>Bacteria</taxon>
        <taxon>Pseudomonadati</taxon>
        <taxon>Pseudomonadota</taxon>
        <taxon>Alphaproteobacteria</taxon>
        <taxon>Hyphomicrobiales</taxon>
        <taxon>Nitrobacteraceae</taxon>
        <taxon>Nitrobacter</taxon>
    </lineage>
</organism>
<dbReference type="CDD" id="cd16432">
    <property type="entry name" value="CheB_Rec"/>
    <property type="match status" value="1"/>
</dbReference>
<dbReference type="EC" id="3.5.1.44" evidence="5"/>
<comment type="function">
    <text evidence="5">Involved in chemotaxis. Part of a chemotaxis signal transduction system that modulates chemotaxis in response to various stimuli. Catalyzes the demethylation of specific methylglutamate residues introduced into the chemoreceptors (methyl-accepting chemotaxis proteins or MCP) by CheR. Also mediates the irreversible deamidation of specific glutamine residues to glutamic acid.</text>
</comment>
<protein>
    <recommendedName>
        <fullName evidence="5">Protein-glutamate methylesterase/protein-glutamine glutaminase</fullName>
        <ecNumber evidence="5">3.1.1.61</ecNumber>
        <ecNumber evidence="5">3.5.1.44</ecNumber>
    </recommendedName>
</protein>
<dbReference type="InterPro" id="IPR035909">
    <property type="entry name" value="CheB_C"/>
</dbReference>
<dbReference type="HAMAP" id="MF_00099">
    <property type="entry name" value="CheB_chemtxs"/>
    <property type="match status" value="1"/>
</dbReference>
<dbReference type="EMBL" id="BJNF01000025">
    <property type="protein sequence ID" value="GEC15116.1"/>
    <property type="molecule type" value="Genomic_DNA"/>
</dbReference>
<dbReference type="GO" id="GO:0008984">
    <property type="term" value="F:protein-glutamate methylesterase activity"/>
    <property type="evidence" value="ECO:0007669"/>
    <property type="project" value="UniProtKB-UniRule"/>
</dbReference>
<keyword evidence="3 5" id="KW-0378">Hydrolase</keyword>
<evidence type="ECO:0000256" key="5">
    <source>
        <dbReference type="HAMAP-Rule" id="MF_00099"/>
    </source>
</evidence>
<sequence length="428" mass="45573">MRAKGMSTAVASPMALDSGKLEPLRVMVVDDSAVTRGLISRWIEAEPDMMVAASLRTGRDAVNQVERADPDVVVLDIEMPELDGISALPQLLAKKRNLIVIMASTLTRRNAEISFKALSLGASDYIPKPESTREVAAADIFRHDLMQKIRHLTAKRRRPVTVASPPRDHDDSGSNASRIMNAVDSNVSERDAGGKPRRTFPHPALVQREQQPRSAQAVRAMIRPQPTLRSFSAHLPRALLIGSSTGGPQALMALVAGIGPVIDRCPVLITQHMPPTFTTILAEHLARAAGRPAHEGVDQEIVKQGHIYLAPGGRHMRVARKGADAVIVLDNGPAVNFCKPAVDPLFMSAIDVWQGGALAVILTGMGSDGMRGGTQIVAAGGSVIAQDEASSVVWGMPGAAVQAGICAAVLPLQQIAPKLVRLFAGDRL</sequence>
<dbReference type="InterPro" id="IPR001789">
    <property type="entry name" value="Sig_transdc_resp-reg_receiver"/>
</dbReference>
<dbReference type="NCBIfam" id="NF001965">
    <property type="entry name" value="PRK00742.1"/>
    <property type="match status" value="1"/>
</dbReference>
<evidence type="ECO:0000313" key="11">
    <source>
        <dbReference type="EMBL" id="GEC15116.1"/>
    </source>
</evidence>
<feature type="domain" description="Response regulatory" evidence="9">
    <location>
        <begin position="25"/>
        <end position="143"/>
    </location>
</feature>
<dbReference type="PANTHER" id="PTHR42872">
    <property type="entry name" value="PROTEIN-GLUTAMATE METHYLESTERASE/PROTEIN-GLUTAMINE GLUTAMINASE"/>
    <property type="match status" value="1"/>
</dbReference>
<evidence type="ECO:0000256" key="3">
    <source>
        <dbReference type="ARBA" id="ARBA00022801"/>
    </source>
</evidence>
<dbReference type="PROSITE" id="PS50122">
    <property type="entry name" value="CHEB"/>
    <property type="match status" value="1"/>
</dbReference>
<dbReference type="Pfam" id="PF00072">
    <property type="entry name" value="Response_reg"/>
    <property type="match status" value="1"/>
</dbReference>
<dbReference type="GO" id="GO:0005737">
    <property type="term" value="C:cytoplasm"/>
    <property type="evidence" value="ECO:0007669"/>
    <property type="project" value="UniProtKB-SubCell"/>
</dbReference>
<dbReference type="Gene3D" id="3.40.50.2300">
    <property type="match status" value="1"/>
</dbReference>
<accession>A0A4Y3WCZ3</accession>